<dbReference type="EMBL" id="JASCTH010000001">
    <property type="protein sequence ID" value="MDI6097318.1"/>
    <property type="molecule type" value="Genomic_DNA"/>
</dbReference>
<dbReference type="Pfam" id="PF13439">
    <property type="entry name" value="Glyco_transf_4"/>
    <property type="match status" value="1"/>
</dbReference>
<dbReference type="RefSeq" id="WP_282756665.1">
    <property type="nucleotide sequence ID" value="NZ_JASCTH010000001.1"/>
</dbReference>
<dbReference type="PANTHER" id="PTHR45947:SF3">
    <property type="entry name" value="SULFOQUINOVOSYL TRANSFERASE SQD2"/>
    <property type="match status" value="1"/>
</dbReference>
<accession>A0ABT6WC65</accession>
<sequence length="399" mass="43219">MRVLHVISTLGPGGAGHQLRLLVRRLPYESEIATLGPPGADAEIMDARVHRVTSTRDHDPAAVRRLRQLMHTGRYDIVHTHLYRACVQGRIAARLAGVPHVVATEHHLGTEVIEGRRASAAVRALYLAGERLGQITIAPSPVIAGRLRAWGVPERRITTIPKAIDTDEFRYDPALRAAARARLGIAPELPVIGGVGRLEPDKRFDLLIRAITEVPEAVLLLAGDGSARADLERLAQIEGVADRVLFTGAVTHPRETLCAMDVFASPGQATFGLATLEAVAAGLPAVYGSCVPLEERAAARAAIRGTHRLSQDRESLPRALRAEMLCLAERRGARLPSRSAGVRYDADHLVASVGRLYEGISARPVRRRVIGPLLTYRGRFARFGRKNSFPLPGGSVRNA</sequence>
<protein>
    <submittedName>
        <fullName evidence="4">Glycosyltransferase</fullName>
        <ecNumber evidence="4">2.4.-.-</ecNumber>
    </submittedName>
</protein>
<dbReference type="InterPro" id="IPR050194">
    <property type="entry name" value="Glycosyltransferase_grp1"/>
</dbReference>
<organism evidence="4 5">
    <name type="scientific">Actinoplanes sandaracinus</name>
    <dbReference type="NCBI Taxonomy" id="3045177"/>
    <lineage>
        <taxon>Bacteria</taxon>
        <taxon>Bacillati</taxon>
        <taxon>Actinomycetota</taxon>
        <taxon>Actinomycetes</taxon>
        <taxon>Micromonosporales</taxon>
        <taxon>Micromonosporaceae</taxon>
        <taxon>Actinoplanes</taxon>
    </lineage>
</organism>
<dbReference type="EC" id="2.4.-.-" evidence="4"/>
<dbReference type="InterPro" id="IPR028098">
    <property type="entry name" value="Glyco_trans_4-like_N"/>
</dbReference>
<dbReference type="Gene3D" id="3.40.50.2000">
    <property type="entry name" value="Glycogen Phosphorylase B"/>
    <property type="match status" value="2"/>
</dbReference>
<dbReference type="SUPFAM" id="SSF53756">
    <property type="entry name" value="UDP-Glycosyltransferase/glycogen phosphorylase"/>
    <property type="match status" value="1"/>
</dbReference>
<proteinExistence type="predicted"/>
<dbReference type="GO" id="GO:0016757">
    <property type="term" value="F:glycosyltransferase activity"/>
    <property type="evidence" value="ECO:0007669"/>
    <property type="project" value="UniProtKB-KW"/>
</dbReference>
<evidence type="ECO:0000313" key="4">
    <source>
        <dbReference type="EMBL" id="MDI6097318.1"/>
    </source>
</evidence>
<name>A0ABT6WC65_9ACTN</name>
<reference evidence="4 5" key="1">
    <citation type="submission" date="2023-05" db="EMBL/GenBank/DDBJ databases">
        <title>Actinoplanes sp. NEAU-A12 genome sequencing.</title>
        <authorList>
            <person name="Wang Z.-S."/>
        </authorList>
    </citation>
    <scope>NUCLEOTIDE SEQUENCE [LARGE SCALE GENOMIC DNA]</scope>
    <source>
        <strain evidence="4 5">NEAU-A12</strain>
    </source>
</reference>
<feature type="domain" description="Glycosyltransferase subfamily 4-like N-terminal" evidence="3">
    <location>
        <begin position="14"/>
        <end position="168"/>
    </location>
</feature>
<keyword evidence="2 4" id="KW-0808">Transferase</keyword>
<evidence type="ECO:0000259" key="3">
    <source>
        <dbReference type="Pfam" id="PF13439"/>
    </source>
</evidence>
<keyword evidence="5" id="KW-1185">Reference proteome</keyword>
<keyword evidence="1 4" id="KW-0328">Glycosyltransferase</keyword>
<evidence type="ECO:0000256" key="2">
    <source>
        <dbReference type="ARBA" id="ARBA00022679"/>
    </source>
</evidence>
<evidence type="ECO:0000313" key="5">
    <source>
        <dbReference type="Proteomes" id="UP001241758"/>
    </source>
</evidence>
<comment type="caution">
    <text evidence="4">The sequence shown here is derived from an EMBL/GenBank/DDBJ whole genome shotgun (WGS) entry which is preliminary data.</text>
</comment>
<dbReference type="PANTHER" id="PTHR45947">
    <property type="entry name" value="SULFOQUINOVOSYL TRANSFERASE SQD2"/>
    <property type="match status" value="1"/>
</dbReference>
<dbReference type="Proteomes" id="UP001241758">
    <property type="component" value="Unassembled WGS sequence"/>
</dbReference>
<evidence type="ECO:0000256" key="1">
    <source>
        <dbReference type="ARBA" id="ARBA00022676"/>
    </source>
</evidence>
<dbReference type="Pfam" id="PF13692">
    <property type="entry name" value="Glyco_trans_1_4"/>
    <property type="match status" value="1"/>
</dbReference>
<gene>
    <name evidence="4" type="ORF">QLQ12_01675</name>
</gene>